<dbReference type="Pfam" id="PF23674">
    <property type="entry name" value="RYYR-CCHC"/>
    <property type="match status" value="1"/>
</dbReference>
<evidence type="ECO:0000313" key="4">
    <source>
        <dbReference type="WBParaSite" id="PgR003_g057_t01"/>
    </source>
</evidence>
<protein>
    <recommendedName>
        <fullName evidence="2">RYYR-CCHC domain-containing protein</fullName>
    </recommendedName>
</protein>
<feature type="compositionally biased region" description="Polar residues" evidence="1">
    <location>
        <begin position="387"/>
        <end position="401"/>
    </location>
</feature>
<dbReference type="InterPro" id="IPR057001">
    <property type="entry name" value="RYYR-CCHC"/>
</dbReference>
<proteinExistence type="predicted"/>
<evidence type="ECO:0000256" key="1">
    <source>
        <dbReference type="SAM" id="MobiDB-lite"/>
    </source>
</evidence>
<dbReference type="WBParaSite" id="PgR003_g057_t02">
    <property type="protein sequence ID" value="PgR003_g057_t02"/>
    <property type="gene ID" value="PgR003_g057"/>
</dbReference>
<reference evidence="4 5" key="1">
    <citation type="submission" date="2022-11" db="UniProtKB">
        <authorList>
            <consortium name="WormBaseParasite"/>
        </authorList>
    </citation>
    <scope>IDENTIFICATION</scope>
</reference>
<sequence>MIDEEYEPSLKRPKETEADYNDGVLQPVVRRVEQRAMMERLYKSEIWSDLVRQYDERSIPTLKELRKRILETTGIDISYPTLSRHLNSGGKGKERRMRARSAPSSASAIKEEILVSAPSVVKYRSLSRKLRNTLLTIGEQGGVRQYQRLGMSTDGSKEYFRCGSCYRCKRKKGDGVVAHLTMREGRIISDAHPRHHEDCRPISEESAAIQALDRQSRKDVRIGKKLPKDAHAVGFERALELANNSGGPPSRKFSMPAMYPAWNRVRRAYYRARRKALHQVQKPDGQDLSDAECDASRSEVFIEETLAAESGTATDSTTEFIDPVSLSASLPISRVTSAESPEIDSNIAVDEVLASTTSGESRSSSSVHDGAISSCTSAKNFDMPSVLSPSDSTLKQSISTSPVRRRWLMRDVRTGRIVVRECVSSRFVPKIVVPHRKTPLPNPHASTESVHDHGVVKMSGDYMRNDLKRQEIVPHHSDGEDSVSNPLQLPTAEHSGTVMGNHPSRTHRTAKIAQMEDGANKEVLINESDKGSKDEYDKIGESLADCLRKVCEKNLGVGVKFKCDLLQMMAKYEMMSMVV</sequence>
<keyword evidence="3" id="KW-1185">Reference proteome</keyword>
<dbReference type="AlphaFoldDB" id="A0A915ACK5"/>
<accession>A0A915ACK5</accession>
<evidence type="ECO:0000313" key="3">
    <source>
        <dbReference type="Proteomes" id="UP000887569"/>
    </source>
</evidence>
<dbReference type="WBParaSite" id="PgR003_g057_t01">
    <property type="protein sequence ID" value="PgR003_g057_t01"/>
    <property type="gene ID" value="PgR003_g057"/>
</dbReference>
<organism evidence="3 5">
    <name type="scientific">Parascaris univalens</name>
    <name type="common">Nematode worm</name>
    <dbReference type="NCBI Taxonomy" id="6257"/>
    <lineage>
        <taxon>Eukaryota</taxon>
        <taxon>Metazoa</taxon>
        <taxon>Ecdysozoa</taxon>
        <taxon>Nematoda</taxon>
        <taxon>Chromadorea</taxon>
        <taxon>Rhabditida</taxon>
        <taxon>Spirurina</taxon>
        <taxon>Ascaridomorpha</taxon>
        <taxon>Ascaridoidea</taxon>
        <taxon>Ascarididae</taxon>
        <taxon>Parascaris</taxon>
    </lineage>
</organism>
<feature type="region of interest" description="Disordered" evidence="1">
    <location>
        <begin position="81"/>
        <end position="103"/>
    </location>
</feature>
<feature type="domain" description="RYYR-CCHC" evidence="2">
    <location>
        <begin position="123"/>
        <end position="199"/>
    </location>
</feature>
<evidence type="ECO:0000313" key="5">
    <source>
        <dbReference type="WBParaSite" id="PgR003_g057_t02"/>
    </source>
</evidence>
<feature type="region of interest" description="Disordered" evidence="1">
    <location>
        <begin position="378"/>
        <end position="401"/>
    </location>
</feature>
<evidence type="ECO:0000259" key="2">
    <source>
        <dbReference type="Pfam" id="PF23674"/>
    </source>
</evidence>
<dbReference type="Proteomes" id="UP000887569">
    <property type="component" value="Unplaced"/>
</dbReference>
<name>A0A915ACK5_PARUN</name>